<evidence type="ECO:0000256" key="1">
    <source>
        <dbReference type="SAM" id="Phobius"/>
    </source>
</evidence>
<sequence>MQMDRSDTEKRRRKLLAQTRSLYSERHSAPAVHPRYRNAYNSIYGDREDEEPASTFGLRVVFCCLLFIGFVMMDNYDLKVADVSSSQITEAVKDGVDVQAVWQELQNFAGQEDVP</sequence>
<reference evidence="2" key="2">
    <citation type="submission" date="2021-09" db="EMBL/GenBank/DDBJ databases">
        <authorList>
            <person name="Gilroy R."/>
        </authorList>
    </citation>
    <scope>NUCLEOTIDE SEQUENCE</scope>
    <source>
        <strain evidence="2">ChiSjej5B23-16112</strain>
    </source>
</reference>
<evidence type="ECO:0000313" key="3">
    <source>
        <dbReference type="Proteomes" id="UP000769156"/>
    </source>
</evidence>
<comment type="caution">
    <text evidence="2">The sequence shown here is derived from an EMBL/GenBank/DDBJ whole genome shotgun (WGS) entry which is preliminary data.</text>
</comment>
<organism evidence="2 3">
    <name type="scientific">Lachnoclostridium phocaeense</name>
    <dbReference type="NCBI Taxonomy" id="1871021"/>
    <lineage>
        <taxon>Bacteria</taxon>
        <taxon>Bacillati</taxon>
        <taxon>Bacillota</taxon>
        <taxon>Clostridia</taxon>
        <taxon>Lachnospirales</taxon>
        <taxon>Lachnospiraceae</taxon>
    </lineage>
</organism>
<name>A0A921I1Q1_9FIRM</name>
<keyword evidence="1" id="KW-1133">Transmembrane helix</keyword>
<reference evidence="2" key="1">
    <citation type="journal article" date="2021" name="PeerJ">
        <title>Extensive microbial diversity within the chicken gut microbiome revealed by metagenomics and culture.</title>
        <authorList>
            <person name="Gilroy R."/>
            <person name="Ravi A."/>
            <person name="Getino M."/>
            <person name="Pursley I."/>
            <person name="Horton D.L."/>
            <person name="Alikhan N.F."/>
            <person name="Baker D."/>
            <person name="Gharbi K."/>
            <person name="Hall N."/>
            <person name="Watson M."/>
            <person name="Adriaenssens E.M."/>
            <person name="Foster-Nyarko E."/>
            <person name="Jarju S."/>
            <person name="Secka A."/>
            <person name="Antonio M."/>
            <person name="Oren A."/>
            <person name="Chaudhuri R.R."/>
            <person name="La Ragione R."/>
            <person name="Hildebrand F."/>
            <person name="Pallen M.J."/>
        </authorList>
    </citation>
    <scope>NUCLEOTIDE SEQUENCE</scope>
    <source>
        <strain evidence="2">ChiSjej5B23-16112</strain>
    </source>
</reference>
<protein>
    <submittedName>
        <fullName evidence="2">Uncharacterized protein</fullName>
    </submittedName>
</protein>
<keyword evidence="1" id="KW-0472">Membrane</keyword>
<dbReference type="EMBL" id="DYVY01000061">
    <property type="protein sequence ID" value="HJF93891.1"/>
    <property type="molecule type" value="Genomic_DNA"/>
</dbReference>
<keyword evidence="1" id="KW-0812">Transmembrane</keyword>
<dbReference type="Proteomes" id="UP000769156">
    <property type="component" value="Unassembled WGS sequence"/>
</dbReference>
<proteinExistence type="predicted"/>
<feature type="transmembrane region" description="Helical" evidence="1">
    <location>
        <begin position="56"/>
        <end position="73"/>
    </location>
</feature>
<accession>A0A921I1Q1</accession>
<evidence type="ECO:0000313" key="2">
    <source>
        <dbReference type="EMBL" id="HJF93891.1"/>
    </source>
</evidence>
<gene>
    <name evidence="2" type="ORF">K8V82_03770</name>
</gene>
<dbReference type="RefSeq" id="WP_226394046.1">
    <property type="nucleotide sequence ID" value="NZ_CALKQL010000032.1"/>
</dbReference>
<dbReference type="AlphaFoldDB" id="A0A921I1Q1"/>